<dbReference type="Proteomes" id="UP000192815">
    <property type="component" value="Unassembled WGS sequence"/>
</dbReference>
<dbReference type="InterPro" id="IPR051923">
    <property type="entry name" value="Glycosyl_Hydrolase_39"/>
</dbReference>
<evidence type="ECO:0000256" key="1">
    <source>
        <dbReference type="SAM" id="SignalP"/>
    </source>
</evidence>
<protein>
    <recommendedName>
        <fullName evidence="4">Beta-xylosidase</fullName>
    </recommendedName>
</protein>
<dbReference type="EMBL" id="MUIO01000044">
    <property type="protein sequence ID" value="ORC58909.1"/>
    <property type="molecule type" value="Genomic_DNA"/>
</dbReference>
<feature type="signal peptide" evidence="1">
    <location>
        <begin position="1"/>
        <end position="28"/>
    </location>
</feature>
<dbReference type="OrthoDB" id="912485at2"/>
<dbReference type="AlphaFoldDB" id="A0A1X0N7J1"/>
<dbReference type="PANTHER" id="PTHR12631">
    <property type="entry name" value="ALPHA-L-IDURONIDASE"/>
    <property type="match status" value="1"/>
</dbReference>
<evidence type="ECO:0008006" key="4">
    <source>
        <dbReference type="Google" id="ProtNLM"/>
    </source>
</evidence>
<reference evidence="3" key="1">
    <citation type="submission" date="2017-02" db="EMBL/GenBank/DDBJ databases">
        <title>Pseudomonas floridae sp. nov., a novel pathogenic bacterial species isolated from tomato.</title>
        <authorList>
            <person name="Timilsina S."/>
            <person name="Vallad G.E."/>
            <person name="Jones J.B."/>
        </authorList>
    </citation>
    <scope>NUCLEOTIDE SEQUENCE [LARGE SCALE GENOMIC DNA]</scope>
    <source>
        <strain evidence="3">GEV388</strain>
    </source>
</reference>
<dbReference type="RefSeq" id="WP_083183389.1">
    <property type="nucleotide sequence ID" value="NZ_CBCRZR010000025.1"/>
</dbReference>
<keyword evidence="1" id="KW-0732">Signal</keyword>
<feature type="chain" id="PRO_5013004376" description="Beta-xylosidase" evidence="1">
    <location>
        <begin position="29"/>
        <end position="437"/>
    </location>
</feature>
<sequence length="437" mass="49450">MPKPSASRRRRSLTAFLLGLLSSLVASGEDQFIIGVDTSLMHSNRTPTTALELLERAGVNSVRDRAYWTGVEPRRGFLRIDPVWQSYLNEVRTHRLRPLLVLGYGSPYYENNAKPRHPAVRQAFGNYVSFVTRELADQVDLYEIWNEWDRDNPADAWAAKDYSNLVEETAARIRQHKQPVTVLAGAVTSLGMDVGFADRLIQNGLLNQVDGLSLHPYVHCRQEQRHTPERWIAWLRWIDAELRALATRPVPLYLTEMGWPTGTGTCSVSERNQAAFLARSFFLARTLTDIKGLWWYGLIDSGTDADDPQQNFGLLRHDLSVKPAYATLKAISKILLDYQYDAGRSHEMASTYLLRFARGPEQILVAWTTGVPHLTHVEASSMQRGNVEMIDSGQPEKGRFETETPWTCHEARCSAQVQIDEFPKVISLGTRPALFAQ</sequence>
<organism evidence="2 3">
    <name type="scientific">Pseudomonas floridensis</name>
    <dbReference type="NCBI Taxonomy" id="1958950"/>
    <lineage>
        <taxon>Bacteria</taxon>
        <taxon>Pseudomonadati</taxon>
        <taxon>Pseudomonadota</taxon>
        <taxon>Gammaproteobacteria</taxon>
        <taxon>Pseudomonadales</taxon>
        <taxon>Pseudomonadaceae</taxon>
        <taxon>Pseudomonas</taxon>
    </lineage>
</organism>
<dbReference type="InterPro" id="IPR017853">
    <property type="entry name" value="GH"/>
</dbReference>
<comment type="caution">
    <text evidence="2">The sequence shown here is derived from an EMBL/GenBank/DDBJ whole genome shotgun (WGS) entry which is preliminary data.</text>
</comment>
<dbReference type="STRING" id="1958950.BZK31_13140"/>
<evidence type="ECO:0000313" key="3">
    <source>
        <dbReference type="Proteomes" id="UP000192815"/>
    </source>
</evidence>
<name>A0A1X0N7J1_9PSED</name>
<dbReference type="PANTHER" id="PTHR12631:SF10">
    <property type="entry name" value="BETA-XYLOSIDASE-LIKE PROTEIN-RELATED"/>
    <property type="match status" value="1"/>
</dbReference>
<accession>A0A1X0N7J1</accession>
<dbReference type="GO" id="GO:0004553">
    <property type="term" value="F:hydrolase activity, hydrolyzing O-glycosyl compounds"/>
    <property type="evidence" value="ECO:0007669"/>
    <property type="project" value="TreeGrafter"/>
</dbReference>
<evidence type="ECO:0000313" key="2">
    <source>
        <dbReference type="EMBL" id="ORC58909.1"/>
    </source>
</evidence>
<keyword evidence="3" id="KW-1185">Reference proteome</keyword>
<gene>
    <name evidence="2" type="ORF">BZK31_13140</name>
</gene>
<dbReference type="Gene3D" id="3.20.20.80">
    <property type="entry name" value="Glycosidases"/>
    <property type="match status" value="1"/>
</dbReference>
<proteinExistence type="predicted"/>
<dbReference type="SUPFAM" id="SSF51445">
    <property type="entry name" value="(Trans)glycosidases"/>
    <property type="match status" value="1"/>
</dbReference>